<dbReference type="EMBL" id="WKJZ01000001">
    <property type="protein sequence ID" value="MVW74374.1"/>
    <property type="molecule type" value="Genomic_DNA"/>
</dbReference>
<name>A0A6I4KQK4_9PSED</name>
<keyword evidence="2" id="KW-1185">Reference proteome</keyword>
<organism evidence="1 2">
    <name type="scientific">Pseudomonas xionganensis</name>
    <dbReference type="NCBI Taxonomy" id="2654845"/>
    <lineage>
        <taxon>Bacteria</taxon>
        <taxon>Pseudomonadati</taxon>
        <taxon>Pseudomonadota</taxon>
        <taxon>Gammaproteobacteria</taxon>
        <taxon>Pseudomonadales</taxon>
        <taxon>Pseudomonadaceae</taxon>
        <taxon>Pseudomonas</taxon>
    </lineage>
</organism>
<dbReference type="Proteomes" id="UP000429555">
    <property type="component" value="Unassembled WGS sequence"/>
</dbReference>
<comment type="caution">
    <text evidence="1">The sequence shown here is derived from an EMBL/GenBank/DDBJ whole genome shotgun (WGS) entry which is preliminary data.</text>
</comment>
<dbReference type="AlphaFoldDB" id="A0A6I4KQK4"/>
<dbReference type="Gene3D" id="3.55.50.10">
    <property type="entry name" value="Baseplate protein-like domains"/>
    <property type="match status" value="1"/>
</dbReference>
<dbReference type="Pfam" id="PF05954">
    <property type="entry name" value="Phage_GPD"/>
    <property type="match status" value="1"/>
</dbReference>
<dbReference type="SUPFAM" id="SSF69279">
    <property type="entry name" value="Phage tail proteins"/>
    <property type="match status" value="1"/>
</dbReference>
<reference evidence="1 2" key="1">
    <citation type="submission" date="2019-11" db="EMBL/GenBank/DDBJ databases">
        <title>Pseudomonas flavidum sp. nov., isolated from Baiyang Lake.</title>
        <authorList>
            <person name="Zhao Y."/>
        </authorList>
    </citation>
    <scope>NUCLEOTIDE SEQUENCE [LARGE SCALE GENOMIC DNA]</scope>
    <source>
        <strain evidence="2">R-22-3 w-18</strain>
    </source>
</reference>
<evidence type="ECO:0000313" key="1">
    <source>
        <dbReference type="EMBL" id="MVW74374.1"/>
    </source>
</evidence>
<proteinExistence type="predicted"/>
<protein>
    <submittedName>
        <fullName evidence="1">Uncharacterized protein</fullName>
    </submittedName>
</protein>
<evidence type="ECO:0000313" key="2">
    <source>
        <dbReference type="Proteomes" id="UP000429555"/>
    </source>
</evidence>
<sequence length="85" mass="9732">MCEKSNVVSSLYPEREYCVHYDESDLHFIQRLWRGQYREERHTMRLAPDKPGGYPASQATIQGQAAARLQIDPLLLLGAQDAANR</sequence>
<accession>A0A6I4KQK4</accession>
<gene>
    <name evidence="1" type="ORF">GJV18_03495</name>
</gene>